<proteinExistence type="predicted"/>
<organism evidence="1 2">
    <name type="scientific">Salix suchowensis</name>
    <dbReference type="NCBI Taxonomy" id="1278906"/>
    <lineage>
        <taxon>Eukaryota</taxon>
        <taxon>Viridiplantae</taxon>
        <taxon>Streptophyta</taxon>
        <taxon>Embryophyta</taxon>
        <taxon>Tracheophyta</taxon>
        <taxon>Spermatophyta</taxon>
        <taxon>Magnoliopsida</taxon>
        <taxon>eudicotyledons</taxon>
        <taxon>Gunneridae</taxon>
        <taxon>Pentapetalae</taxon>
        <taxon>rosids</taxon>
        <taxon>fabids</taxon>
        <taxon>Malpighiales</taxon>
        <taxon>Salicaceae</taxon>
        <taxon>Saliceae</taxon>
        <taxon>Salix</taxon>
    </lineage>
</organism>
<protein>
    <recommendedName>
        <fullName evidence="3">Secreted protein</fullName>
    </recommendedName>
</protein>
<dbReference type="Proteomes" id="UP001141253">
    <property type="component" value="Chromosome 19"/>
</dbReference>
<comment type="caution">
    <text evidence="1">The sequence shown here is derived from an EMBL/GenBank/DDBJ whole genome shotgun (WGS) entry which is preliminary data.</text>
</comment>
<dbReference type="EMBL" id="JAPFFI010000018">
    <property type="protein sequence ID" value="KAJ6349624.1"/>
    <property type="molecule type" value="Genomic_DNA"/>
</dbReference>
<reference evidence="1" key="1">
    <citation type="submission" date="2022-10" db="EMBL/GenBank/DDBJ databases">
        <authorList>
            <person name="Hyden B.L."/>
            <person name="Feng K."/>
            <person name="Yates T."/>
            <person name="Jawdy S."/>
            <person name="Smart L.B."/>
            <person name="Muchero W."/>
        </authorList>
    </citation>
    <scope>NUCLEOTIDE SEQUENCE</scope>
    <source>
        <tissue evidence="1">Shoot tip</tissue>
    </source>
</reference>
<keyword evidence="2" id="KW-1185">Reference proteome</keyword>
<evidence type="ECO:0000313" key="1">
    <source>
        <dbReference type="EMBL" id="KAJ6349624.1"/>
    </source>
</evidence>
<gene>
    <name evidence="1" type="ORF">OIU77_007079</name>
</gene>
<name>A0ABQ9APW9_9ROSI</name>
<evidence type="ECO:0008006" key="3">
    <source>
        <dbReference type="Google" id="ProtNLM"/>
    </source>
</evidence>
<sequence length="65" mass="7477">MFLIHLDVFFGILASSTHIFSSRINREHQKSGDKNAILRQSERVYYYKTKPPLTSTPASSISSRF</sequence>
<reference evidence="1" key="2">
    <citation type="journal article" date="2023" name="Int. J. Mol. Sci.">
        <title>De Novo Assembly and Annotation of 11 Diverse Shrub Willow (Salix) Genomes Reveals Novel Gene Organization in Sex-Linked Regions.</title>
        <authorList>
            <person name="Hyden B."/>
            <person name="Feng K."/>
            <person name="Yates T.B."/>
            <person name="Jawdy S."/>
            <person name="Cereghino C."/>
            <person name="Smart L.B."/>
            <person name="Muchero W."/>
        </authorList>
    </citation>
    <scope>NUCLEOTIDE SEQUENCE</scope>
    <source>
        <tissue evidence="1">Shoot tip</tissue>
    </source>
</reference>
<evidence type="ECO:0000313" key="2">
    <source>
        <dbReference type="Proteomes" id="UP001141253"/>
    </source>
</evidence>
<accession>A0ABQ9APW9</accession>